<dbReference type="Gene3D" id="1.10.8.60">
    <property type="match status" value="1"/>
</dbReference>
<proteinExistence type="predicted"/>
<dbReference type="AlphaFoldDB" id="L0RG80"/>
<dbReference type="Pfam" id="PF02954">
    <property type="entry name" value="HTH_8"/>
    <property type="match status" value="1"/>
</dbReference>
<name>L0RG80_9BACT</name>
<dbReference type="GO" id="GO:0043565">
    <property type="term" value="F:sequence-specific DNA binding"/>
    <property type="evidence" value="ECO:0007669"/>
    <property type="project" value="InterPro"/>
</dbReference>
<dbReference type="OrthoDB" id="5496274at2"/>
<dbReference type="InterPro" id="IPR002078">
    <property type="entry name" value="Sigma_54_int"/>
</dbReference>
<dbReference type="InterPro" id="IPR025944">
    <property type="entry name" value="Sigma_54_int_dom_CS"/>
</dbReference>
<dbReference type="KEGG" id="dhy:DESAM_22953"/>
<dbReference type="SUPFAM" id="SSF51735">
    <property type="entry name" value="NAD(P)-binding Rossmann-fold domains"/>
    <property type="match status" value="1"/>
</dbReference>
<evidence type="ECO:0000256" key="3">
    <source>
        <dbReference type="ARBA" id="ARBA00023015"/>
    </source>
</evidence>
<dbReference type="SUPFAM" id="SSF52540">
    <property type="entry name" value="P-loop containing nucleoside triphosphate hydrolases"/>
    <property type="match status" value="1"/>
</dbReference>
<dbReference type="PROSITE" id="PS00676">
    <property type="entry name" value="SIGMA54_INTERACT_2"/>
    <property type="match status" value="1"/>
</dbReference>
<dbReference type="InterPro" id="IPR025662">
    <property type="entry name" value="Sigma_54_int_dom_ATP-bd_1"/>
</dbReference>
<keyword evidence="1" id="KW-0547">Nucleotide-binding</keyword>
<dbReference type="EMBL" id="FO203522">
    <property type="protein sequence ID" value="CCO25220.1"/>
    <property type="molecule type" value="Genomic_DNA"/>
</dbReference>
<evidence type="ECO:0000256" key="4">
    <source>
        <dbReference type="ARBA" id="ARBA00023125"/>
    </source>
</evidence>
<dbReference type="PROSITE" id="PS00675">
    <property type="entry name" value="SIGMA54_INTERACT_1"/>
    <property type="match status" value="1"/>
</dbReference>
<reference evidence="7 8" key="1">
    <citation type="submission" date="2012-10" db="EMBL/GenBank/DDBJ databases">
        <authorList>
            <person name="Genoscope - CEA"/>
        </authorList>
    </citation>
    <scope>NUCLEOTIDE SEQUENCE [LARGE SCALE GENOMIC DNA]</scope>
    <source>
        <strain evidence="8">AM13 / DSM 14728</strain>
    </source>
</reference>
<dbReference type="STRING" id="1121451.DESAM_22953"/>
<dbReference type="InterPro" id="IPR025943">
    <property type="entry name" value="Sigma_54_int_dom_ATP-bd_2"/>
</dbReference>
<dbReference type="GO" id="GO:0006355">
    <property type="term" value="P:regulation of DNA-templated transcription"/>
    <property type="evidence" value="ECO:0007669"/>
    <property type="project" value="InterPro"/>
</dbReference>
<dbReference type="Proteomes" id="UP000010808">
    <property type="component" value="Chromosome"/>
</dbReference>
<dbReference type="PROSITE" id="PS00688">
    <property type="entry name" value="SIGMA54_INTERACT_3"/>
    <property type="match status" value="1"/>
</dbReference>
<dbReference type="PANTHER" id="PTHR32071">
    <property type="entry name" value="TRANSCRIPTIONAL REGULATORY PROTEIN"/>
    <property type="match status" value="1"/>
</dbReference>
<keyword evidence="4" id="KW-0238">DNA-binding</keyword>
<dbReference type="Gene3D" id="3.40.50.300">
    <property type="entry name" value="P-loop containing nucleotide triphosphate hydrolases"/>
    <property type="match status" value="1"/>
</dbReference>
<keyword evidence="5" id="KW-0804">Transcription</keyword>
<keyword evidence="3" id="KW-0805">Transcription regulation</keyword>
<dbReference type="eggNOG" id="COG3829">
    <property type="taxonomic scope" value="Bacteria"/>
</dbReference>
<evidence type="ECO:0000259" key="6">
    <source>
        <dbReference type="PROSITE" id="PS50045"/>
    </source>
</evidence>
<dbReference type="SUPFAM" id="SSF46689">
    <property type="entry name" value="Homeodomain-like"/>
    <property type="match status" value="1"/>
</dbReference>
<dbReference type="InterPro" id="IPR003593">
    <property type="entry name" value="AAA+_ATPase"/>
</dbReference>
<organism evidence="7 8">
    <name type="scientific">Maridesulfovibrio hydrothermalis AM13 = DSM 14728</name>
    <dbReference type="NCBI Taxonomy" id="1121451"/>
    <lineage>
        <taxon>Bacteria</taxon>
        <taxon>Pseudomonadati</taxon>
        <taxon>Thermodesulfobacteriota</taxon>
        <taxon>Desulfovibrionia</taxon>
        <taxon>Desulfovibrionales</taxon>
        <taxon>Desulfovibrionaceae</taxon>
        <taxon>Maridesulfovibrio</taxon>
    </lineage>
</organism>
<dbReference type="PANTHER" id="PTHR32071:SF113">
    <property type="entry name" value="ALGINATE BIOSYNTHESIS TRANSCRIPTIONAL REGULATORY PROTEIN ALGB"/>
    <property type="match status" value="1"/>
</dbReference>
<evidence type="ECO:0000256" key="2">
    <source>
        <dbReference type="ARBA" id="ARBA00022840"/>
    </source>
</evidence>
<sequence length="456" mass="51241">MWKDTKIQVLVAGSGKTCAPFIKAVKGVHGVEIACLLDMQADPSSIKLAKDIGVPLVNELSSYGDAYKLDIIVNASRNGEVIEHIRQHKHDRVIVLEKAAARLIRLLTVSLRKEARFRDRYHAAKREIEQRGGDTQIIGKSVLMCEIMDLVDRVAATPTTVLLLGETGVGKDLIARAIHQASHLRNRPYISINCTALTSTLMESELFGYKKGAFTGAESDRKGLLEEADGGTLFLDEIGDMLPELQAKLLRFLQTGEVRRVGSTEIMTVNVRVIAATNRDLEYAMNNETFRRDLFYRFNTFTIDIPALRERKVDIPYLAYHFVTKAEAKLNKKLRGISDEALECMGRYDWPGNVRELENVIERAAILCSDGLICPDDLALRIDDSRSFGCPISPAVPDEPEKADLFQSKKDQVMENFEKKELVRFLEKADGNVSEASRISGIPRRTFYRKMKKYGM</sequence>
<gene>
    <name evidence="7" type="ORF">DESAM_22953</name>
</gene>
<dbReference type="InterPro" id="IPR058031">
    <property type="entry name" value="AAA_lid_NorR"/>
</dbReference>
<dbReference type="PATRIC" id="fig|1121451.3.peg.3161"/>
<dbReference type="GO" id="GO:0005524">
    <property type="term" value="F:ATP binding"/>
    <property type="evidence" value="ECO:0007669"/>
    <property type="project" value="UniProtKB-KW"/>
</dbReference>
<keyword evidence="2" id="KW-0067">ATP-binding</keyword>
<dbReference type="PROSITE" id="PS50045">
    <property type="entry name" value="SIGMA54_INTERACT_4"/>
    <property type="match status" value="1"/>
</dbReference>
<dbReference type="InterPro" id="IPR002197">
    <property type="entry name" value="HTH_Fis"/>
</dbReference>
<dbReference type="RefSeq" id="WP_015337818.1">
    <property type="nucleotide sequence ID" value="NC_020055.1"/>
</dbReference>
<evidence type="ECO:0000313" key="8">
    <source>
        <dbReference type="Proteomes" id="UP000010808"/>
    </source>
</evidence>
<protein>
    <submittedName>
        <fullName evidence="7">Sigma-54 factor interaction domain-containing protein</fullName>
    </submittedName>
</protein>
<dbReference type="SMART" id="SM00382">
    <property type="entry name" value="AAA"/>
    <property type="match status" value="1"/>
</dbReference>
<evidence type="ECO:0000313" key="7">
    <source>
        <dbReference type="EMBL" id="CCO25220.1"/>
    </source>
</evidence>
<dbReference type="Pfam" id="PF25601">
    <property type="entry name" value="AAA_lid_14"/>
    <property type="match status" value="1"/>
</dbReference>
<dbReference type="InterPro" id="IPR036291">
    <property type="entry name" value="NAD(P)-bd_dom_sf"/>
</dbReference>
<keyword evidence="8" id="KW-1185">Reference proteome</keyword>
<evidence type="ECO:0000256" key="5">
    <source>
        <dbReference type="ARBA" id="ARBA00023163"/>
    </source>
</evidence>
<feature type="domain" description="Sigma-54 factor interaction" evidence="6">
    <location>
        <begin position="137"/>
        <end position="366"/>
    </location>
</feature>
<dbReference type="Pfam" id="PF00158">
    <property type="entry name" value="Sigma54_activat"/>
    <property type="match status" value="1"/>
</dbReference>
<dbReference type="HOGENOM" id="CLU_000445_0_6_7"/>
<dbReference type="FunFam" id="3.40.50.300:FF:000006">
    <property type="entry name" value="DNA-binding transcriptional regulator NtrC"/>
    <property type="match status" value="1"/>
</dbReference>
<dbReference type="Gene3D" id="1.10.10.60">
    <property type="entry name" value="Homeodomain-like"/>
    <property type="match status" value="1"/>
</dbReference>
<accession>L0RG80</accession>
<dbReference type="PRINTS" id="PR01590">
    <property type="entry name" value="HTHFIS"/>
</dbReference>
<dbReference type="InterPro" id="IPR027417">
    <property type="entry name" value="P-loop_NTPase"/>
</dbReference>
<dbReference type="CDD" id="cd00009">
    <property type="entry name" value="AAA"/>
    <property type="match status" value="1"/>
</dbReference>
<evidence type="ECO:0000256" key="1">
    <source>
        <dbReference type="ARBA" id="ARBA00022741"/>
    </source>
</evidence>
<dbReference type="InterPro" id="IPR009057">
    <property type="entry name" value="Homeodomain-like_sf"/>
</dbReference>